<dbReference type="FunFam" id="3.40.50.40:FF:000001">
    <property type="entry name" value="L-asparaginase 1"/>
    <property type="match status" value="1"/>
</dbReference>
<evidence type="ECO:0000259" key="6">
    <source>
        <dbReference type="Pfam" id="PF00710"/>
    </source>
</evidence>
<dbReference type="InterPro" id="IPR006034">
    <property type="entry name" value="Asparaginase/glutaminase-like"/>
</dbReference>
<dbReference type="FunFam" id="3.40.50.1170:FF:000001">
    <property type="entry name" value="L-asparaginase 2"/>
    <property type="match status" value="1"/>
</dbReference>
<dbReference type="CDD" id="cd08963">
    <property type="entry name" value="L-asparaginase_I"/>
    <property type="match status" value="1"/>
</dbReference>
<reference evidence="8 9" key="1">
    <citation type="submission" date="2016-10" db="EMBL/GenBank/DDBJ databases">
        <authorList>
            <person name="de Groot N.N."/>
        </authorList>
    </citation>
    <scope>NUCLEOTIDE SEQUENCE [LARGE SCALE GENOMIC DNA]</scope>
    <source>
        <strain evidence="8 9">DSM 18684</strain>
    </source>
</reference>
<dbReference type="InterPro" id="IPR027474">
    <property type="entry name" value="L-asparaginase_N"/>
</dbReference>
<protein>
    <recommendedName>
        <fullName evidence="2">asparaginase</fullName>
        <ecNumber evidence="2">3.5.1.1</ecNumber>
    </recommendedName>
</protein>
<evidence type="ECO:0000256" key="5">
    <source>
        <dbReference type="PROSITE-ProRule" id="PRU10099"/>
    </source>
</evidence>
<dbReference type="InterPro" id="IPR041725">
    <property type="entry name" value="L-asparaginase_I"/>
</dbReference>
<dbReference type="Pfam" id="PF17763">
    <property type="entry name" value="Asparaginase_C"/>
    <property type="match status" value="1"/>
</dbReference>
<dbReference type="Proteomes" id="UP000199666">
    <property type="component" value="Unassembled WGS sequence"/>
</dbReference>
<proteinExistence type="inferred from homology"/>
<dbReference type="GO" id="GO:0009066">
    <property type="term" value="P:aspartate family amino acid metabolic process"/>
    <property type="evidence" value="ECO:0007669"/>
    <property type="project" value="UniProtKB-ARBA"/>
</dbReference>
<sequence length="338" mass="37183">MTKILIIYTGGTIGMVNDAKTGTLIPFDFAQIKENVPELARLDYELSVHSFDPILDSSNMNPAVWAELANLILAKYEAYDGFVILHGSDTMSFTASALSFMLQNLGKAVVLTGSQLPIGEIRTDAKENLITALEIAATKSGDKAMVPEVCVYFDYQLFRGNRSIKYNSEKFEAFQSPNYSILAEAGVNLTFYHNYILPYPTEKFKIHTDLNANIGVLKMYPGITELAVKAITESAVDAIVLEAFGSGNTTTAPWFIACLERAIAQDKIIVDISQCKGGSVQLGVYETSRKLQEMGVLSGYDMTFEATVTKLMFLMGQKLPIKEVKRLMEVSIAGELSQ</sequence>
<comment type="similarity">
    <text evidence="1">Belongs to the asparaginase 1 family.</text>
</comment>
<keyword evidence="9" id="KW-1185">Reference proteome</keyword>
<dbReference type="Gene3D" id="3.40.50.1170">
    <property type="entry name" value="L-asparaginase, N-terminal domain"/>
    <property type="match status" value="1"/>
</dbReference>
<dbReference type="InterPro" id="IPR036152">
    <property type="entry name" value="Asp/glu_Ase-like_sf"/>
</dbReference>
<dbReference type="SMART" id="SM00870">
    <property type="entry name" value="Asparaginase"/>
    <property type="match status" value="1"/>
</dbReference>
<dbReference type="InterPro" id="IPR020827">
    <property type="entry name" value="Asparaginase/glutaminase_AS1"/>
</dbReference>
<feature type="domain" description="L-asparaginase N-terminal" evidence="6">
    <location>
        <begin position="3"/>
        <end position="194"/>
    </location>
</feature>
<evidence type="ECO:0000256" key="4">
    <source>
        <dbReference type="PIRSR" id="PIRSR001220-1"/>
    </source>
</evidence>
<evidence type="ECO:0000256" key="3">
    <source>
        <dbReference type="ARBA" id="ARBA00022801"/>
    </source>
</evidence>
<dbReference type="RefSeq" id="WP_090996963.1">
    <property type="nucleotide sequence ID" value="NZ_FOPP01000011.1"/>
</dbReference>
<dbReference type="InterPro" id="IPR006033">
    <property type="entry name" value="AsnA_fam"/>
</dbReference>
<dbReference type="Gene3D" id="3.40.50.40">
    <property type="match status" value="1"/>
</dbReference>
<dbReference type="STRING" id="414048.SAMN04489864_11191"/>
<dbReference type="GO" id="GO:0004067">
    <property type="term" value="F:asparaginase activity"/>
    <property type="evidence" value="ECO:0007669"/>
    <property type="project" value="UniProtKB-UniRule"/>
</dbReference>
<dbReference type="OrthoDB" id="9788068at2"/>
<dbReference type="InterPro" id="IPR040919">
    <property type="entry name" value="Asparaginase_C"/>
</dbReference>
<name>A0A1I2ZUD1_9SPHI</name>
<dbReference type="Pfam" id="PF00710">
    <property type="entry name" value="Asparaginase"/>
    <property type="match status" value="1"/>
</dbReference>
<gene>
    <name evidence="8" type="ORF">SAMN04489864_11191</name>
</gene>
<dbReference type="PIRSF" id="PIRSF500176">
    <property type="entry name" value="L_ASNase"/>
    <property type="match status" value="1"/>
</dbReference>
<dbReference type="AlphaFoldDB" id="A0A1I2ZUD1"/>
<accession>A0A1I2ZUD1</accession>
<keyword evidence="3" id="KW-0378">Hydrolase</keyword>
<dbReference type="PIRSF" id="PIRSF001220">
    <property type="entry name" value="L-ASNase_gatD"/>
    <property type="match status" value="1"/>
</dbReference>
<dbReference type="EMBL" id="FOPP01000011">
    <property type="protein sequence ID" value="SFH41216.1"/>
    <property type="molecule type" value="Genomic_DNA"/>
</dbReference>
<dbReference type="SUPFAM" id="SSF53774">
    <property type="entry name" value="Glutaminase/Asparaginase"/>
    <property type="match status" value="1"/>
</dbReference>
<dbReference type="NCBIfam" id="TIGR00519">
    <property type="entry name" value="asnASE_I"/>
    <property type="match status" value="1"/>
</dbReference>
<dbReference type="SFLD" id="SFLDS00057">
    <property type="entry name" value="Glutaminase/Asparaginase"/>
    <property type="match status" value="1"/>
</dbReference>
<feature type="active site" evidence="5">
    <location>
        <position position="12"/>
    </location>
</feature>
<evidence type="ECO:0000313" key="8">
    <source>
        <dbReference type="EMBL" id="SFH41216.1"/>
    </source>
</evidence>
<dbReference type="PANTHER" id="PTHR11707">
    <property type="entry name" value="L-ASPARAGINASE"/>
    <property type="match status" value="1"/>
</dbReference>
<evidence type="ECO:0000256" key="2">
    <source>
        <dbReference type="ARBA" id="ARBA00012920"/>
    </source>
</evidence>
<dbReference type="PROSITE" id="PS00144">
    <property type="entry name" value="ASN_GLN_ASE_1"/>
    <property type="match status" value="1"/>
</dbReference>
<dbReference type="EC" id="3.5.1.1" evidence="2"/>
<dbReference type="PROSITE" id="PS51732">
    <property type="entry name" value="ASN_GLN_ASE_3"/>
    <property type="match status" value="1"/>
</dbReference>
<dbReference type="InterPro" id="IPR037152">
    <property type="entry name" value="L-asparaginase_N_sf"/>
</dbReference>
<dbReference type="PRINTS" id="PR00139">
    <property type="entry name" value="ASNGLNASE"/>
</dbReference>
<feature type="domain" description="Asparaginase/glutaminase C-terminal" evidence="7">
    <location>
        <begin position="213"/>
        <end position="328"/>
    </location>
</feature>
<feature type="active site" description="O-isoaspartyl threonine intermediate" evidence="4">
    <location>
        <position position="12"/>
    </location>
</feature>
<evidence type="ECO:0000259" key="7">
    <source>
        <dbReference type="Pfam" id="PF17763"/>
    </source>
</evidence>
<organism evidence="8 9">
    <name type="scientific">Pedobacter insulae</name>
    <dbReference type="NCBI Taxonomy" id="414048"/>
    <lineage>
        <taxon>Bacteria</taxon>
        <taxon>Pseudomonadati</taxon>
        <taxon>Bacteroidota</taxon>
        <taxon>Sphingobacteriia</taxon>
        <taxon>Sphingobacteriales</taxon>
        <taxon>Sphingobacteriaceae</taxon>
        <taxon>Pedobacter</taxon>
    </lineage>
</organism>
<dbReference type="InterPro" id="IPR027473">
    <property type="entry name" value="L-asparaginase_C"/>
</dbReference>
<evidence type="ECO:0000256" key="1">
    <source>
        <dbReference type="ARBA" id="ARBA00010518"/>
    </source>
</evidence>
<evidence type="ECO:0000313" key="9">
    <source>
        <dbReference type="Proteomes" id="UP000199666"/>
    </source>
</evidence>
<dbReference type="PANTHER" id="PTHR11707:SF28">
    <property type="entry name" value="60 KDA LYSOPHOSPHOLIPASE"/>
    <property type="match status" value="1"/>
</dbReference>